<dbReference type="PANTHER" id="PTHR44196">
    <property type="entry name" value="DEHYDROGENASE/REDUCTASE SDR FAMILY MEMBER 7B"/>
    <property type="match status" value="1"/>
</dbReference>
<name>A0ABV6B536_9DEIO</name>
<evidence type="ECO:0000256" key="1">
    <source>
        <dbReference type="ARBA" id="ARBA00006484"/>
    </source>
</evidence>
<protein>
    <submittedName>
        <fullName evidence="4">SDR family NAD(P)-dependent oxidoreductase</fullName>
    </submittedName>
</protein>
<evidence type="ECO:0000256" key="2">
    <source>
        <dbReference type="ARBA" id="ARBA00023002"/>
    </source>
</evidence>
<dbReference type="RefSeq" id="WP_380016260.1">
    <property type="nucleotide sequence ID" value="NZ_JBHLYR010000067.1"/>
</dbReference>
<dbReference type="EMBL" id="JBHLYR010000067">
    <property type="protein sequence ID" value="MFB9994878.1"/>
    <property type="molecule type" value="Genomic_DNA"/>
</dbReference>
<evidence type="ECO:0000256" key="3">
    <source>
        <dbReference type="RuleBase" id="RU000363"/>
    </source>
</evidence>
<dbReference type="Gene3D" id="3.40.50.720">
    <property type="entry name" value="NAD(P)-binding Rossmann-like Domain"/>
    <property type="match status" value="1"/>
</dbReference>
<dbReference type="Pfam" id="PF00106">
    <property type="entry name" value="adh_short"/>
    <property type="match status" value="1"/>
</dbReference>
<dbReference type="PANTHER" id="PTHR44196:SF1">
    <property type="entry name" value="DEHYDROGENASE_REDUCTASE SDR FAMILY MEMBER 7B"/>
    <property type="match status" value="1"/>
</dbReference>
<reference evidence="4 5" key="1">
    <citation type="submission" date="2024-09" db="EMBL/GenBank/DDBJ databases">
        <authorList>
            <person name="Sun Q."/>
            <person name="Mori K."/>
        </authorList>
    </citation>
    <scope>NUCLEOTIDE SEQUENCE [LARGE SCALE GENOMIC DNA]</scope>
    <source>
        <strain evidence="4 5">JCM 13503</strain>
    </source>
</reference>
<dbReference type="PRINTS" id="PR00080">
    <property type="entry name" value="SDRFAMILY"/>
</dbReference>
<dbReference type="InterPro" id="IPR036291">
    <property type="entry name" value="NAD(P)-bd_dom_sf"/>
</dbReference>
<keyword evidence="5" id="KW-1185">Reference proteome</keyword>
<proteinExistence type="inferred from homology"/>
<gene>
    <name evidence="4" type="ORF">ACFFLM_23290</name>
</gene>
<dbReference type="CDD" id="cd05233">
    <property type="entry name" value="SDR_c"/>
    <property type="match status" value="1"/>
</dbReference>
<sequence length="294" mass="31133">MPFPPRPCLSLRQFLLSPPSCRDPHQLRKAVGGKTILITGASFGIGRAAALLLAGAGAEVLLLARSGDQLAELATALRANGGKASTYTLDLSKPADLAPVAAQIQAAHPRIDVIISNAGRSIRRPVLQSGQKRDLERLLAVNFSGPAALLLALTPRMVAQGGGQIINVSSVSAGPPPLPRWAAYQGSKAGFDLWFRSLGAELRGRGVRVCSVYLPLVRTRMIAPTPAYRFAPALTPCEAAEAVAYALVHPAAQRLAPWWMKSLELAALLLPGPLGRLLGDLETLEMRLSGRQKA</sequence>
<dbReference type="InterPro" id="IPR002347">
    <property type="entry name" value="SDR_fam"/>
</dbReference>
<dbReference type="Proteomes" id="UP001589733">
    <property type="component" value="Unassembled WGS sequence"/>
</dbReference>
<dbReference type="PRINTS" id="PR00081">
    <property type="entry name" value="GDHRDH"/>
</dbReference>
<evidence type="ECO:0000313" key="4">
    <source>
        <dbReference type="EMBL" id="MFB9994878.1"/>
    </source>
</evidence>
<keyword evidence="2" id="KW-0560">Oxidoreductase</keyword>
<evidence type="ECO:0000313" key="5">
    <source>
        <dbReference type="Proteomes" id="UP001589733"/>
    </source>
</evidence>
<accession>A0ABV6B536</accession>
<dbReference type="SUPFAM" id="SSF51735">
    <property type="entry name" value="NAD(P)-binding Rossmann-fold domains"/>
    <property type="match status" value="1"/>
</dbReference>
<comment type="caution">
    <text evidence="4">The sequence shown here is derived from an EMBL/GenBank/DDBJ whole genome shotgun (WGS) entry which is preliminary data.</text>
</comment>
<comment type="similarity">
    <text evidence="1 3">Belongs to the short-chain dehydrogenases/reductases (SDR) family.</text>
</comment>
<organism evidence="4 5">
    <name type="scientific">Deinococcus oregonensis</name>
    <dbReference type="NCBI Taxonomy" id="1805970"/>
    <lineage>
        <taxon>Bacteria</taxon>
        <taxon>Thermotogati</taxon>
        <taxon>Deinococcota</taxon>
        <taxon>Deinococci</taxon>
        <taxon>Deinococcales</taxon>
        <taxon>Deinococcaceae</taxon>
        <taxon>Deinococcus</taxon>
    </lineage>
</organism>